<dbReference type="PANTHER" id="PTHR43781:SF1">
    <property type="entry name" value="SACCHAROPINE DEHYDROGENASE"/>
    <property type="match status" value="1"/>
</dbReference>
<comment type="caution">
    <text evidence="2">The sequence shown here is derived from an EMBL/GenBank/DDBJ whole genome shotgun (WGS) entry which is preliminary data.</text>
</comment>
<proteinExistence type="predicted"/>
<dbReference type="InterPro" id="IPR036291">
    <property type="entry name" value="NAD(P)-bd_dom_sf"/>
</dbReference>
<evidence type="ECO:0000313" key="3">
    <source>
        <dbReference type="Proteomes" id="UP001055101"/>
    </source>
</evidence>
<name>A0ABQ4TNH8_9HYPH</name>
<feature type="domain" description="NAD(P)-binding" evidence="1">
    <location>
        <begin position="8"/>
        <end position="90"/>
    </location>
</feature>
<dbReference type="SUPFAM" id="SSF51735">
    <property type="entry name" value="NAD(P)-binding Rossmann-fold domains"/>
    <property type="match status" value="1"/>
</dbReference>
<keyword evidence="3" id="KW-1185">Reference proteome</keyword>
<dbReference type="Proteomes" id="UP001055101">
    <property type="component" value="Unassembled WGS sequence"/>
</dbReference>
<reference evidence="2" key="2">
    <citation type="submission" date="2021-08" db="EMBL/GenBank/DDBJ databases">
        <authorList>
            <person name="Tani A."/>
            <person name="Ola A."/>
            <person name="Ogura Y."/>
            <person name="Katsura K."/>
            <person name="Hayashi T."/>
        </authorList>
    </citation>
    <scope>NUCLEOTIDE SEQUENCE</scope>
    <source>
        <strain evidence="2">DSM 23674</strain>
    </source>
</reference>
<dbReference type="Gene3D" id="3.40.50.720">
    <property type="entry name" value="NAD(P)-binding Rossmann-like Domain"/>
    <property type="match status" value="1"/>
</dbReference>
<dbReference type="EMBL" id="BPRA01000008">
    <property type="protein sequence ID" value="GJE55388.1"/>
    <property type="molecule type" value="Genomic_DNA"/>
</dbReference>
<sequence>MSTFLIYGATGYTGRLCAEHAVARGLRPVLAGRSVDAVRGFAERLGLEWRAFGLETPAAVRDGLAGIEAVLHAAGPFSATSRPIAEACLTTATHYVDITGEIDVIEALAARSGEAEAAGIMLLPGAGFDVVPSDCLAAHVAGRLPGATRLRISIGGFQGISRGTAKTMVEGVACGTRMRRGGRIVEIADTPRASADFGSGPRSAIGLGWGDVATAWYSTRIPDIDVFFQASPSLARAAAMPRPFKRLLATGFSQVLLKRAIERLAAPGPTPEERARSRCLFLAEAWDDSGLRVASRMESPEGYTLTALTAVEIARRAAQGEASPGFQTPATAYGADFILSFEGIERRDL</sequence>
<evidence type="ECO:0000313" key="2">
    <source>
        <dbReference type="EMBL" id="GJE55388.1"/>
    </source>
</evidence>
<dbReference type="RefSeq" id="WP_238231687.1">
    <property type="nucleotide sequence ID" value="NZ_BPRA01000008.1"/>
</dbReference>
<dbReference type="Pfam" id="PF13460">
    <property type="entry name" value="NAD_binding_10"/>
    <property type="match status" value="1"/>
</dbReference>
<evidence type="ECO:0000259" key="1">
    <source>
        <dbReference type="Pfam" id="PF13460"/>
    </source>
</evidence>
<accession>A0ABQ4TNH8</accession>
<protein>
    <recommendedName>
        <fullName evidence="1">NAD(P)-binding domain-containing protein</fullName>
    </recommendedName>
</protein>
<dbReference type="PANTHER" id="PTHR43781">
    <property type="entry name" value="SACCHAROPINE DEHYDROGENASE"/>
    <property type="match status" value="1"/>
</dbReference>
<reference evidence="2" key="1">
    <citation type="journal article" date="2021" name="Front. Microbiol.">
        <title>Comprehensive Comparative Genomics and Phenotyping of Methylobacterium Species.</title>
        <authorList>
            <person name="Alessa O."/>
            <person name="Ogura Y."/>
            <person name="Fujitani Y."/>
            <person name="Takami H."/>
            <person name="Hayashi T."/>
            <person name="Sahin N."/>
            <person name="Tani A."/>
        </authorList>
    </citation>
    <scope>NUCLEOTIDE SEQUENCE</scope>
    <source>
        <strain evidence="2">DSM 23674</strain>
    </source>
</reference>
<dbReference type="InterPro" id="IPR016040">
    <property type="entry name" value="NAD(P)-bd_dom"/>
</dbReference>
<organism evidence="2 3">
    <name type="scientific">Methylobacterium thuringiense</name>
    <dbReference type="NCBI Taxonomy" id="1003091"/>
    <lineage>
        <taxon>Bacteria</taxon>
        <taxon>Pseudomonadati</taxon>
        <taxon>Pseudomonadota</taxon>
        <taxon>Alphaproteobacteria</taxon>
        <taxon>Hyphomicrobiales</taxon>
        <taxon>Methylobacteriaceae</taxon>
        <taxon>Methylobacterium</taxon>
    </lineage>
</organism>
<gene>
    <name evidence="2" type="ORF">EKPJFOCH_1879</name>
</gene>